<accession>A0A9D1NKB3</accession>
<organism evidence="2 3">
    <name type="scientific">Candidatus Spyradosoma merdigallinarum</name>
    <dbReference type="NCBI Taxonomy" id="2840950"/>
    <lineage>
        <taxon>Bacteria</taxon>
        <taxon>Pseudomonadati</taxon>
        <taxon>Verrucomicrobiota</taxon>
        <taxon>Opitutia</taxon>
        <taxon>Opitutia incertae sedis</taxon>
        <taxon>Candidatus Spyradosoma</taxon>
    </lineage>
</organism>
<dbReference type="EMBL" id="DVOG01000068">
    <property type="protein sequence ID" value="HIV04023.1"/>
    <property type="molecule type" value="Genomic_DNA"/>
</dbReference>
<reference evidence="2" key="1">
    <citation type="submission" date="2020-10" db="EMBL/GenBank/DDBJ databases">
        <authorList>
            <person name="Gilroy R."/>
        </authorList>
    </citation>
    <scope>NUCLEOTIDE SEQUENCE</scope>
    <source>
        <strain evidence="2">10669</strain>
    </source>
</reference>
<protein>
    <submittedName>
        <fullName evidence="2">Nicotinamide-nucleotide amidohydrolase family protein</fullName>
    </submittedName>
</protein>
<feature type="domain" description="CinA C-terminal" evidence="1">
    <location>
        <begin position="5"/>
        <end position="129"/>
    </location>
</feature>
<feature type="non-terminal residue" evidence="2">
    <location>
        <position position="135"/>
    </location>
</feature>
<evidence type="ECO:0000313" key="2">
    <source>
        <dbReference type="EMBL" id="HIV04023.1"/>
    </source>
</evidence>
<name>A0A9D1NKB3_9BACT</name>
<evidence type="ECO:0000313" key="3">
    <source>
        <dbReference type="Proteomes" id="UP000886812"/>
    </source>
</evidence>
<dbReference type="Gene3D" id="3.90.950.20">
    <property type="entry name" value="CinA-like"/>
    <property type="match status" value="1"/>
</dbReference>
<dbReference type="AlphaFoldDB" id="A0A9D1NKB3"/>
<dbReference type="NCBIfam" id="TIGR00199">
    <property type="entry name" value="PncC_domain"/>
    <property type="match status" value="1"/>
</dbReference>
<sequence>MNTALEIIAKKLTARGATLAAAESCTGGTLAGTLTGVPGASAFFRGGAVTYATETKTDVLGVPAELIARCGVVSAECAEAMARGAAEKFRADFALSTTGVAGPTGGTDAAPVGTVFIGLRAPWGTRSVRFFSAAG</sequence>
<dbReference type="InterPro" id="IPR008136">
    <property type="entry name" value="CinA_C"/>
</dbReference>
<gene>
    <name evidence="2" type="ORF">IAC75_02595</name>
</gene>
<dbReference type="Pfam" id="PF02464">
    <property type="entry name" value="CinA"/>
    <property type="match status" value="1"/>
</dbReference>
<dbReference type="InterPro" id="IPR036653">
    <property type="entry name" value="CinA-like_C"/>
</dbReference>
<dbReference type="Proteomes" id="UP000886812">
    <property type="component" value="Unassembled WGS sequence"/>
</dbReference>
<comment type="caution">
    <text evidence="2">The sequence shown here is derived from an EMBL/GenBank/DDBJ whole genome shotgun (WGS) entry which is preliminary data.</text>
</comment>
<proteinExistence type="predicted"/>
<dbReference type="SUPFAM" id="SSF142433">
    <property type="entry name" value="CinA-like"/>
    <property type="match status" value="1"/>
</dbReference>
<evidence type="ECO:0000259" key="1">
    <source>
        <dbReference type="Pfam" id="PF02464"/>
    </source>
</evidence>
<reference evidence="2" key="2">
    <citation type="journal article" date="2021" name="PeerJ">
        <title>Extensive microbial diversity within the chicken gut microbiome revealed by metagenomics and culture.</title>
        <authorList>
            <person name="Gilroy R."/>
            <person name="Ravi A."/>
            <person name="Getino M."/>
            <person name="Pursley I."/>
            <person name="Horton D.L."/>
            <person name="Alikhan N.F."/>
            <person name="Baker D."/>
            <person name="Gharbi K."/>
            <person name="Hall N."/>
            <person name="Watson M."/>
            <person name="Adriaenssens E.M."/>
            <person name="Foster-Nyarko E."/>
            <person name="Jarju S."/>
            <person name="Secka A."/>
            <person name="Antonio M."/>
            <person name="Oren A."/>
            <person name="Chaudhuri R.R."/>
            <person name="La Ragione R."/>
            <person name="Hildebrand F."/>
            <person name="Pallen M.J."/>
        </authorList>
    </citation>
    <scope>NUCLEOTIDE SEQUENCE</scope>
    <source>
        <strain evidence="2">10669</strain>
    </source>
</reference>